<evidence type="ECO:0000313" key="2">
    <source>
        <dbReference type="EMBL" id="SSZ47011.1"/>
    </source>
</evidence>
<name>A0A376BZV1_9FLAO</name>
<organism evidence="2 3">
    <name type="scientific">Bergeyella zoohelcum</name>
    <dbReference type="NCBI Taxonomy" id="1015"/>
    <lineage>
        <taxon>Bacteria</taxon>
        <taxon>Pseudomonadati</taxon>
        <taxon>Bacteroidota</taxon>
        <taxon>Flavobacteriia</taxon>
        <taxon>Flavobacteriales</taxon>
        <taxon>Weeksellaceae</taxon>
        <taxon>Bergeyella</taxon>
    </lineage>
</organism>
<dbReference type="EMBL" id="UFTJ01000001">
    <property type="protein sequence ID" value="SSZ47011.1"/>
    <property type="molecule type" value="Genomic_DNA"/>
</dbReference>
<reference evidence="2 3" key="1">
    <citation type="submission" date="2018-06" db="EMBL/GenBank/DDBJ databases">
        <authorList>
            <consortium name="Pathogen Informatics"/>
            <person name="Doyle S."/>
        </authorList>
    </citation>
    <scope>NUCLEOTIDE SEQUENCE [LARGE SCALE GENOMIC DNA]</scope>
    <source>
        <strain evidence="2 3">NCTC11661</strain>
    </source>
</reference>
<gene>
    <name evidence="2" type="ORF">NCTC11661_00674</name>
</gene>
<evidence type="ECO:0000256" key="1">
    <source>
        <dbReference type="SAM" id="MobiDB-lite"/>
    </source>
</evidence>
<dbReference type="Proteomes" id="UP000255515">
    <property type="component" value="Unassembled WGS sequence"/>
</dbReference>
<sequence>MNTSQDIINQLIADIQSTILQLSDIQSVQDFIDKKPLFEKLIRLQDFAAQLNEYALLISTPLVQQTREEVSTIIHKEPENELNNEIEITENEIIADEVKEDLSEKEIFFEEKTEEEITENEYIVDETKTSEEQVQISENTDEAINNAHLSSDENAEISTTESISIENDANEVAHDIQPNELLGDFDNGEESLCVGGVEPSISDKIEEIEEAEKENTITEASLEEENLEENKPETEEHNTPTETSQEKKLKLANIKGLQTPIFEEGAKAVQGEFFADMFPKTPKVFKLDLNDKLAFTQKLFDGSQHELNETVRILNSFDHVDAAKEYLSDMYYDKNWEKVDEYAQRLWSLVENRFL</sequence>
<dbReference type="RefSeq" id="WP_002686582.1">
    <property type="nucleotide sequence ID" value="NZ_UFTJ01000001.1"/>
</dbReference>
<proteinExistence type="predicted"/>
<evidence type="ECO:0000313" key="3">
    <source>
        <dbReference type="Proteomes" id="UP000255515"/>
    </source>
</evidence>
<dbReference type="AlphaFoldDB" id="A0A376BZV1"/>
<accession>A0A376BZV1</accession>
<feature type="region of interest" description="Disordered" evidence="1">
    <location>
        <begin position="211"/>
        <end position="247"/>
    </location>
</feature>
<protein>
    <submittedName>
        <fullName evidence="2">Uncharacterized protein</fullName>
    </submittedName>
</protein>
<feature type="compositionally biased region" description="Basic and acidic residues" evidence="1">
    <location>
        <begin position="228"/>
        <end position="247"/>
    </location>
</feature>